<sequence length="154" mass="18014">MSQSNDETYQLLFCIDHKCADMVLKELVDIYKTTLYSYNTAIKRYGVYLKPVHIVVKKSISGDKVYHYYGKYWYKVVYNNGKLKWLYVGKEKPRQEIPDPPINPLVAIRILNKGNDTSCIYLDKAYTLDKLYYYVVEAAKKSGCIDLATFYKSE</sequence>
<reference evidence="1" key="1">
    <citation type="journal article" date="2020" name="mSystems">
        <title>Genome- and Community-Level Interaction Insights into Carbon Utilization and Element Cycling Functions of Hydrothermarchaeota in Hydrothermal Sediment.</title>
        <authorList>
            <person name="Zhou Z."/>
            <person name="Liu Y."/>
            <person name="Xu W."/>
            <person name="Pan J."/>
            <person name="Luo Z.H."/>
            <person name="Li M."/>
        </authorList>
    </citation>
    <scope>NUCLEOTIDE SEQUENCE [LARGE SCALE GENOMIC DNA]</scope>
    <source>
        <strain evidence="1">SpSt-16</strain>
    </source>
</reference>
<name>A0A7C2V9C5_9CREN</name>
<proteinExistence type="predicted"/>
<dbReference type="AlphaFoldDB" id="A0A7C2V9C5"/>
<evidence type="ECO:0000313" key="1">
    <source>
        <dbReference type="EMBL" id="HEW52966.1"/>
    </source>
</evidence>
<organism evidence="1">
    <name type="scientific">Ignisphaera aggregans</name>
    <dbReference type="NCBI Taxonomy" id="334771"/>
    <lineage>
        <taxon>Archaea</taxon>
        <taxon>Thermoproteota</taxon>
        <taxon>Thermoprotei</taxon>
        <taxon>Desulfurococcales</taxon>
        <taxon>Desulfurococcaceae</taxon>
        <taxon>Ignisphaera</taxon>
    </lineage>
</organism>
<accession>A0A7C2V9C5</accession>
<comment type="caution">
    <text evidence="1">The sequence shown here is derived from an EMBL/GenBank/DDBJ whole genome shotgun (WGS) entry which is preliminary data.</text>
</comment>
<dbReference type="EMBL" id="DSGT01000006">
    <property type="protein sequence ID" value="HEW52966.1"/>
    <property type="molecule type" value="Genomic_DNA"/>
</dbReference>
<gene>
    <name evidence="1" type="ORF">ENO77_02180</name>
</gene>
<protein>
    <submittedName>
        <fullName evidence="1">Uncharacterized protein</fullName>
    </submittedName>
</protein>